<organism evidence="1 2">
    <name type="scientific">Vagococcus hydrophili</name>
    <dbReference type="NCBI Taxonomy" id="2714947"/>
    <lineage>
        <taxon>Bacteria</taxon>
        <taxon>Bacillati</taxon>
        <taxon>Bacillota</taxon>
        <taxon>Bacilli</taxon>
        <taxon>Lactobacillales</taxon>
        <taxon>Enterococcaceae</taxon>
        <taxon>Vagococcus</taxon>
    </lineage>
</organism>
<dbReference type="RefSeq" id="WP_166033654.1">
    <property type="nucleotide sequence ID" value="NZ_CP049887.1"/>
</dbReference>
<protein>
    <submittedName>
        <fullName evidence="1">AAA family ATPase</fullName>
    </submittedName>
</protein>
<dbReference type="SUPFAM" id="SSF52540">
    <property type="entry name" value="P-loop containing nucleoside triphosphate hydrolases"/>
    <property type="match status" value="1"/>
</dbReference>
<dbReference type="Gene3D" id="3.40.50.300">
    <property type="entry name" value="P-loop containing nucleotide triphosphate hydrolases"/>
    <property type="match status" value="1"/>
</dbReference>
<evidence type="ECO:0000313" key="1">
    <source>
        <dbReference type="EMBL" id="QIL47512.1"/>
    </source>
</evidence>
<sequence length="196" mass="22421">MGLIVLIGPHAVGKMTIGKALEKRIDGKLLFNHQTIDIYANFLGYTKETFRLSDDTRFNLFESFVKTPKTNTTKNIIFTVLADFSSSYDIEFLHKIAAIFLAENQDVFFAALQADMATRLKRNTHEDRLKAKPSKRDLEFSRNELLTSVDKHCLEIDDSKLKELFPEIPTLTINNTKLSAEEVATKVIHHFKLDSR</sequence>
<keyword evidence="2" id="KW-1185">Reference proteome</keyword>
<dbReference type="InterPro" id="IPR027417">
    <property type="entry name" value="P-loop_NTPase"/>
</dbReference>
<dbReference type="KEGG" id="vhy:G7082_02665"/>
<dbReference type="AlphaFoldDB" id="A0A6G8ARE6"/>
<reference evidence="1 2" key="1">
    <citation type="submission" date="2020-03" db="EMBL/GenBank/DDBJ databases">
        <title>Vagococcus sp. nov., isolated from beetles.</title>
        <authorList>
            <person name="Hyun D.-W."/>
            <person name="Bae J.-W."/>
        </authorList>
    </citation>
    <scope>NUCLEOTIDE SEQUENCE [LARGE SCALE GENOMIC DNA]</scope>
    <source>
        <strain evidence="1 2">HDW17B</strain>
    </source>
</reference>
<name>A0A6G8ARE6_9ENTE</name>
<dbReference type="Proteomes" id="UP000501747">
    <property type="component" value="Chromosome"/>
</dbReference>
<accession>A0A6G8ARE6</accession>
<gene>
    <name evidence="1" type="ORF">G7082_02665</name>
</gene>
<evidence type="ECO:0000313" key="2">
    <source>
        <dbReference type="Proteomes" id="UP000501747"/>
    </source>
</evidence>
<proteinExistence type="predicted"/>
<dbReference type="EMBL" id="CP049887">
    <property type="protein sequence ID" value="QIL47512.1"/>
    <property type="molecule type" value="Genomic_DNA"/>
</dbReference>